<evidence type="ECO:0000256" key="1">
    <source>
        <dbReference type="ARBA" id="ARBA00022801"/>
    </source>
</evidence>
<dbReference type="InterPro" id="IPR018321">
    <property type="entry name" value="Glucosamine6P_isomerase_CS"/>
</dbReference>
<dbReference type="KEGG" id="str:Sterm_1615"/>
<dbReference type="STRING" id="526218.Sterm_1615"/>
<dbReference type="GO" id="GO:0005975">
    <property type="term" value="P:carbohydrate metabolic process"/>
    <property type="evidence" value="ECO:0007669"/>
    <property type="project" value="InterPro"/>
</dbReference>
<dbReference type="PANTHER" id="PTHR11280">
    <property type="entry name" value="GLUCOSAMINE-6-PHOSPHATE ISOMERASE"/>
    <property type="match status" value="1"/>
</dbReference>
<dbReference type="InterPro" id="IPR006148">
    <property type="entry name" value="Glc/Gal-6P_isomerase"/>
</dbReference>
<dbReference type="Pfam" id="PF01182">
    <property type="entry name" value="Glucosamine_iso"/>
    <property type="match status" value="1"/>
</dbReference>
<protein>
    <submittedName>
        <fullName evidence="3">Glucosamine-6-phosphate deaminase</fullName>
        <ecNumber evidence="3">3.5.99.6</ecNumber>
    </submittedName>
</protein>
<evidence type="ECO:0000313" key="4">
    <source>
        <dbReference type="Proteomes" id="UP000000845"/>
    </source>
</evidence>
<proteinExistence type="predicted"/>
<dbReference type="EMBL" id="CP001739">
    <property type="protein sequence ID" value="ACZ08473.1"/>
    <property type="molecule type" value="Genomic_DNA"/>
</dbReference>
<dbReference type="AlphaFoldDB" id="D1AI89"/>
<sequence length="240" mass="26673">MEIIKTGNYDELSKYAGEIILKEIKSEEKTLICLASGDTPQGAYTYVAEALKDEDLSKYNFVFVGLDEWAGMDKNDKGSCQDYMQRDLFGKLNLGPDQLVEFNAKSDNLEEECRKMDAFIEENGGLDLVILGVGMNGHLGLNEPGTSFDKYSHVVDLSENTKEVAKKYFETERKLEKGITLGIKHFLEAKKEVLIISGSKKADIAKKVAEEEVSVEIPATSAKLHKNSCLILDSESSSRL</sequence>
<dbReference type="GO" id="GO:0019262">
    <property type="term" value="P:N-acetylneuraminate catabolic process"/>
    <property type="evidence" value="ECO:0007669"/>
    <property type="project" value="TreeGrafter"/>
</dbReference>
<keyword evidence="1 3" id="KW-0378">Hydrolase</keyword>
<dbReference type="eggNOG" id="COG0363">
    <property type="taxonomic scope" value="Bacteria"/>
</dbReference>
<keyword evidence="4" id="KW-1185">Reference proteome</keyword>
<dbReference type="PROSITE" id="PS01161">
    <property type="entry name" value="GLC_GALNAC_ISOMERASE"/>
    <property type="match status" value="1"/>
</dbReference>
<dbReference type="RefSeq" id="WP_012861069.1">
    <property type="nucleotide sequence ID" value="NC_013517.1"/>
</dbReference>
<reference evidence="4" key="1">
    <citation type="submission" date="2009-09" db="EMBL/GenBank/DDBJ databases">
        <title>The complete chromosome of Sebaldella termitidis ATCC 33386.</title>
        <authorList>
            <consortium name="US DOE Joint Genome Institute (JGI-PGF)"/>
            <person name="Lucas S."/>
            <person name="Copeland A."/>
            <person name="Lapidus A."/>
            <person name="Glavina del Rio T."/>
            <person name="Dalin E."/>
            <person name="Tice H."/>
            <person name="Bruce D."/>
            <person name="Goodwin L."/>
            <person name="Pitluck S."/>
            <person name="Kyrpides N."/>
            <person name="Mavromatis K."/>
            <person name="Ivanova N."/>
            <person name="Mikhailova N."/>
            <person name="Sims D."/>
            <person name="Meincke L."/>
            <person name="Brettin T."/>
            <person name="Detter J.C."/>
            <person name="Han C."/>
            <person name="Larimer F."/>
            <person name="Land M."/>
            <person name="Hauser L."/>
            <person name="Markowitz V."/>
            <person name="Cheng J.F."/>
            <person name="Hugenholtz P."/>
            <person name="Woyke T."/>
            <person name="Wu D."/>
            <person name="Eisen J.A."/>
        </authorList>
    </citation>
    <scope>NUCLEOTIDE SEQUENCE [LARGE SCALE GENOMIC DNA]</scope>
    <source>
        <strain evidence="4">ATCC 33386 / NCTC 11300</strain>
    </source>
</reference>
<name>D1AI89_SEBTE</name>
<dbReference type="GO" id="GO:0006043">
    <property type="term" value="P:glucosamine catabolic process"/>
    <property type="evidence" value="ECO:0007669"/>
    <property type="project" value="TreeGrafter"/>
</dbReference>
<dbReference type="PANTHER" id="PTHR11280:SF5">
    <property type="entry name" value="GLUCOSAMINE-6-PHOSPHATE ISOMERASE"/>
    <property type="match status" value="1"/>
</dbReference>
<gene>
    <name evidence="3" type="ordered locus">Sterm_1615</name>
</gene>
<dbReference type="InterPro" id="IPR037171">
    <property type="entry name" value="NagB/RpiA_transferase-like"/>
</dbReference>
<reference evidence="3 4" key="2">
    <citation type="journal article" date="2010" name="Stand. Genomic Sci.">
        <title>Complete genome sequence of Sebaldella termitidis type strain (NCTC 11300).</title>
        <authorList>
            <person name="Harmon-Smith M."/>
            <person name="Celia L."/>
            <person name="Chertkov O."/>
            <person name="Lapidus A."/>
            <person name="Copeland A."/>
            <person name="Glavina Del Rio T."/>
            <person name="Nolan M."/>
            <person name="Lucas S."/>
            <person name="Tice H."/>
            <person name="Cheng J.F."/>
            <person name="Han C."/>
            <person name="Detter J.C."/>
            <person name="Bruce D."/>
            <person name="Goodwin L."/>
            <person name="Pitluck S."/>
            <person name="Pati A."/>
            <person name="Liolios K."/>
            <person name="Ivanova N."/>
            <person name="Mavromatis K."/>
            <person name="Mikhailova N."/>
            <person name="Chen A."/>
            <person name="Palaniappan K."/>
            <person name="Land M."/>
            <person name="Hauser L."/>
            <person name="Chang Y.J."/>
            <person name="Jeffries C.D."/>
            <person name="Brettin T."/>
            <person name="Goker M."/>
            <person name="Beck B."/>
            <person name="Bristow J."/>
            <person name="Eisen J.A."/>
            <person name="Markowitz V."/>
            <person name="Hugenholtz P."/>
            <person name="Kyrpides N.C."/>
            <person name="Klenk H.P."/>
            <person name="Chen F."/>
        </authorList>
    </citation>
    <scope>NUCLEOTIDE SEQUENCE [LARGE SCALE GENOMIC DNA]</scope>
    <source>
        <strain evidence="4">ATCC 33386 / NCTC 11300</strain>
    </source>
</reference>
<feature type="domain" description="Glucosamine/galactosamine-6-phosphate isomerase" evidence="2">
    <location>
        <begin position="11"/>
        <end position="225"/>
    </location>
</feature>
<dbReference type="EC" id="3.5.99.6" evidence="3"/>
<dbReference type="GO" id="GO:0006046">
    <property type="term" value="P:N-acetylglucosamine catabolic process"/>
    <property type="evidence" value="ECO:0007669"/>
    <property type="project" value="TreeGrafter"/>
</dbReference>
<dbReference type="InterPro" id="IPR004547">
    <property type="entry name" value="Glucosamine6P_isomerase"/>
</dbReference>
<organism evidence="3 4">
    <name type="scientific">Sebaldella termitidis (strain ATCC 33386 / NCTC 11300)</name>
    <dbReference type="NCBI Taxonomy" id="526218"/>
    <lineage>
        <taxon>Bacteria</taxon>
        <taxon>Fusobacteriati</taxon>
        <taxon>Fusobacteriota</taxon>
        <taxon>Fusobacteriia</taxon>
        <taxon>Fusobacteriales</taxon>
        <taxon>Leptotrichiaceae</taxon>
        <taxon>Sebaldella</taxon>
    </lineage>
</organism>
<accession>D1AI89</accession>
<evidence type="ECO:0000313" key="3">
    <source>
        <dbReference type="EMBL" id="ACZ08473.1"/>
    </source>
</evidence>
<dbReference type="GO" id="GO:0004342">
    <property type="term" value="F:glucosamine-6-phosphate deaminase activity"/>
    <property type="evidence" value="ECO:0007669"/>
    <property type="project" value="UniProtKB-EC"/>
</dbReference>
<dbReference type="GO" id="GO:0005737">
    <property type="term" value="C:cytoplasm"/>
    <property type="evidence" value="ECO:0007669"/>
    <property type="project" value="TreeGrafter"/>
</dbReference>
<evidence type="ECO:0000259" key="2">
    <source>
        <dbReference type="Pfam" id="PF01182"/>
    </source>
</evidence>
<dbReference type="Gene3D" id="3.40.50.1360">
    <property type="match status" value="1"/>
</dbReference>
<dbReference type="CDD" id="cd01399">
    <property type="entry name" value="GlcN6P_deaminase"/>
    <property type="match status" value="1"/>
</dbReference>
<dbReference type="HOGENOM" id="CLU_049611_1_1_0"/>
<dbReference type="GO" id="GO:0042802">
    <property type="term" value="F:identical protein binding"/>
    <property type="evidence" value="ECO:0007669"/>
    <property type="project" value="TreeGrafter"/>
</dbReference>
<dbReference type="SUPFAM" id="SSF100950">
    <property type="entry name" value="NagB/RpiA/CoA transferase-like"/>
    <property type="match status" value="1"/>
</dbReference>
<dbReference type="Proteomes" id="UP000000845">
    <property type="component" value="Chromosome"/>
</dbReference>